<feature type="compositionally biased region" description="Basic residues" evidence="1">
    <location>
        <begin position="482"/>
        <end position="492"/>
    </location>
</feature>
<reference evidence="2 3" key="1">
    <citation type="submission" date="2016-02" db="EMBL/GenBank/DDBJ databases">
        <title>Genome analysis of coral dinoflagellate symbionts highlights evolutionary adaptations to a symbiotic lifestyle.</title>
        <authorList>
            <person name="Aranda M."/>
            <person name="Li Y."/>
            <person name="Liew Y.J."/>
            <person name="Baumgarten S."/>
            <person name="Simakov O."/>
            <person name="Wilson M."/>
            <person name="Piel J."/>
            <person name="Ashoor H."/>
            <person name="Bougouffa S."/>
            <person name="Bajic V.B."/>
            <person name="Ryu T."/>
            <person name="Ravasi T."/>
            <person name="Bayer T."/>
            <person name="Micklem G."/>
            <person name="Kim H."/>
            <person name="Bhak J."/>
            <person name="Lajeunesse T.C."/>
            <person name="Voolstra C.R."/>
        </authorList>
    </citation>
    <scope>NUCLEOTIDE SEQUENCE [LARGE SCALE GENOMIC DNA]</scope>
    <source>
        <strain evidence="2 3">CCMP2467</strain>
    </source>
</reference>
<evidence type="ECO:0000313" key="3">
    <source>
        <dbReference type="Proteomes" id="UP000186817"/>
    </source>
</evidence>
<evidence type="ECO:0000256" key="1">
    <source>
        <dbReference type="SAM" id="MobiDB-lite"/>
    </source>
</evidence>
<proteinExistence type="predicted"/>
<accession>A0A1Q9C338</accession>
<comment type="caution">
    <text evidence="2">The sequence shown here is derived from an EMBL/GenBank/DDBJ whole genome shotgun (WGS) entry which is preliminary data.</text>
</comment>
<protein>
    <submittedName>
        <fullName evidence="2">Uncharacterized protein</fullName>
    </submittedName>
</protein>
<feature type="region of interest" description="Disordered" evidence="1">
    <location>
        <begin position="268"/>
        <end position="299"/>
    </location>
</feature>
<dbReference type="OrthoDB" id="437370at2759"/>
<sequence>MMEELLPFNQRPALWIYEHADPQGQGAIECAALILAKRPTGLLVAIPQEVISEEELAVAREAQMDDVLGPSVVLEAPAIEDSGEGFLPLPDLAVSALILDFSSLAAPHFQPLVRDAAPELLVCFDGSQPGVVPDPAVLLQLALEWAQSMGGSERVMFYSADEGPAETPSKPKRPVLKLSKQDPPPQPSGAFAGGPAAAPKGAPQKRPTTAALATQLETLSDGGDGEQADSHGEATCYGACLSPRPAIRDQGEACRGLAEAEATEALEEYGGPAQQQDPSGAVPGPHEPGASQRAKMQDELSSGRGTFYTAVLQNMARRMSPAVAPSADPAELLQQGVCLSRYWERFGGFAGQRDLGAIAHSLAHALDCLQAGHVLQASDHLSLLAVCIEQMSMDAGRAELGFQLTWLEDPPAAMFTARGPRSSLHTRAFAPLASQRWVAIVLSYVKELDVIQTKRQDMRKAPPPGGGGSPQGDETEESPPSRPRRPPRKKQT</sequence>
<keyword evidence="3" id="KW-1185">Reference proteome</keyword>
<dbReference type="Proteomes" id="UP000186817">
    <property type="component" value="Unassembled WGS sequence"/>
</dbReference>
<dbReference type="EMBL" id="LSRX01001793">
    <property type="protein sequence ID" value="OLP77322.1"/>
    <property type="molecule type" value="Genomic_DNA"/>
</dbReference>
<gene>
    <name evidence="2" type="ORF">AK812_SmicGene42627</name>
</gene>
<feature type="compositionally biased region" description="Low complexity" evidence="1">
    <location>
        <begin position="188"/>
        <end position="208"/>
    </location>
</feature>
<name>A0A1Q9C338_SYMMI</name>
<dbReference type="AlphaFoldDB" id="A0A1Q9C338"/>
<feature type="region of interest" description="Disordered" evidence="1">
    <location>
        <begin position="161"/>
        <end position="208"/>
    </location>
</feature>
<feature type="region of interest" description="Disordered" evidence="1">
    <location>
        <begin position="453"/>
        <end position="492"/>
    </location>
</feature>
<evidence type="ECO:0000313" key="2">
    <source>
        <dbReference type="EMBL" id="OLP77322.1"/>
    </source>
</evidence>
<organism evidence="2 3">
    <name type="scientific">Symbiodinium microadriaticum</name>
    <name type="common">Dinoflagellate</name>
    <name type="synonym">Zooxanthella microadriatica</name>
    <dbReference type="NCBI Taxonomy" id="2951"/>
    <lineage>
        <taxon>Eukaryota</taxon>
        <taxon>Sar</taxon>
        <taxon>Alveolata</taxon>
        <taxon>Dinophyceae</taxon>
        <taxon>Suessiales</taxon>
        <taxon>Symbiodiniaceae</taxon>
        <taxon>Symbiodinium</taxon>
    </lineage>
</organism>